<dbReference type="Proteomes" id="UP001177021">
    <property type="component" value="Unassembled WGS sequence"/>
</dbReference>
<evidence type="ECO:0000313" key="2">
    <source>
        <dbReference type="Proteomes" id="UP001177021"/>
    </source>
</evidence>
<sequence>MRCTEESKLTLGTYVLREEANKWWKNAKLRMEIGGVVITWEMFKGEFLRKYFPADIRNKKVVEFMELKQGNMSVAEYSVKFEELCAFSPHYNTVDAEEAKCVKFESEVKVEELPVVCEFPDVFPEDVSDVPPKREVEFTIDLLNKVTIKNKYPLPRIDDLMDQLVGACVFSKIDLRSGYHQIRVKTEDIPKTAFRTRYGHYEYSVMPFGVTNAPGVFMEYMNRIFHSFLDKFVVVFIDDILVYSKSEEEHREHLRIVLQILKEKKLYAKLSKCDFWLKEVSFLGHVISSGGIAVDPAKVDAVLQWGTPESVSEIRSFLGLAGYYRRFIEGFSKLALPLTQLTRKDQAFVWDVKCEESFQELKKRLTTAPVLILPDAKESFVVYCDASKMGLGGVLMQKGQVVAYASRQLKVHERNYPTHDLELAAVVFSLKVWRHYLYGSKFEVFSDHKSLKYLFDQKELNMRQRRWLEFLKDYDFDLSYHPGKANVVADALSRKSLHMSSLMVKELELIEEFRDLSLVCEVTPKSVKLGMLKLTNPFLENIKECQKTDKKLMEKLAIVVEEGKEANFKVDENGVVRFHGRVCVPDVPEMKKMILEEGHRSGMSIHPGVTKMYQDLKKLFWWPGMKRQISEFVYACLVCQKSKIEHQKPSGLLQPLFIPEWKWDSIAMDFVGGLPKTTKGYEVIWVVVDRLTKCAHFIAIKKGTLVPKLAEIYVEQIVKLHGIPSSIVSDRDPRFTSRFWESLQEALGTKLRLSSAYHPQTDGQSERTIQSLEDLLRACVLEQGVSWDSCLPLIEFTYNNSFHSSIGMAPFEALYGRRCRTPLCWFESGESMILGPEIVQETTEKIRMIREKMKASQIEEVDVEVYWSLSDFEKSGENGV</sequence>
<organism evidence="1 2">
    <name type="scientific">Trifolium pratense</name>
    <name type="common">Red clover</name>
    <dbReference type="NCBI Taxonomy" id="57577"/>
    <lineage>
        <taxon>Eukaryota</taxon>
        <taxon>Viridiplantae</taxon>
        <taxon>Streptophyta</taxon>
        <taxon>Embryophyta</taxon>
        <taxon>Tracheophyta</taxon>
        <taxon>Spermatophyta</taxon>
        <taxon>Magnoliopsida</taxon>
        <taxon>eudicotyledons</taxon>
        <taxon>Gunneridae</taxon>
        <taxon>Pentapetalae</taxon>
        <taxon>rosids</taxon>
        <taxon>fabids</taxon>
        <taxon>Fabales</taxon>
        <taxon>Fabaceae</taxon>
        <taxon>Papilionoideae</taxon>
        <taxon>50 kb inversion clade</taxon>
        <taxon>NPAAA clade</taxon>
        <taxon>Hologalegina</taxon>
        <taxon>IRL clade</taxon>
        <taxon>Trifolieae</taxon>
        <taxon>Trifolium</taxon>
    </lineage>
</organism>
<reference evidence="1" key="1">
    <citation type="submission" date="2023-10" db="EMBL/GenBank/DDBJ databases">
        <authorList>
            <person name="Rodriguez Cubillos JULIANA M."/>
            <person name="De Vega J."/>
        </authorList>
    </citation>
    <scope>NUCLEOTIDE SEQUENCE</scope>
</reference>
<proteinExistence type="predicted"/>
<comment type="caution">
    <text evidence="1">The sequence shown here is derived from an EMBL/GenBank/DDBJ whole genome shotgun (WGS) entry which is preliminary data.</text>
</comment>
<accession>A0ACB0JLB9</accession>
<name>A0ACB0JLB9_TRIPR</name>
<evidence type="ECO:0000313" key="1">
    <source>
        <dbReference type="EMBL" id="CAJ2645709.1"/>
    </source>
</evidence>
<gene>
    <name evidence="1" type="ORF">MILVUS5_LOCUS14562</name>
</gene>
<keyword evidence="2" id="KW-1185">Reference proteome</keyword>
<dbReference type="EMBL" id="CASHSV030000109">
    <property type="protein sequence ID" value="CAJ2645709.1"/>
    <property type="molecule type" value="Genomic_DNA"/>
</dbReference>
<protein>
    <submittedName>
        <fullName evidence="1">Uncharacterized protein</fullName>
    </submittedName>
</protein>